<reference evidence="1 2" key="1">
    <citation type="submission" date="2023-08" db="EMBL/GenBank/DDBJ databases">
        <title>Functional and genomic diversity of the sorghum phyllosphere microbiome.</title>
        <authorList>
            <person name="Shade A."/>
        </authorList>
    </citation>
    <scope>NUCLEOTIDE SEQUENCE [LARGE SCALE GENOMIC DNA]</scope>
    <source>
        <strain evidence="1 2">SORGH_AS_0335</strain>
    </source>
</reference>
<proteinExistence type="predicted"/>
<evidence type="ECO:0000313" key="2">
    <source>
        <dbReference type="Proteomes" id="UP001267710"/>
    </source>
</evidence>
<sequence>MLNENPRTLEEAYASAANSSDLRCETRDGAPRADTDLLIAAGWSQSRVGGALLRLHTEWDGAEHARVASAADFLQTAQARRPDAARAPQTAAQVKASAAQLAQHANAQQAKLLMGHLKTLAPVREQLALQLSKWKVADAHAVAIAVLRWWLAPACGACEGRKFELIPGTGRLSSKVCKCCGATGKARVPHGEPGRKLANWMDDSVAIARASMSKRLRMARS</sequence>
<dbReference type="RefSeq" id="WP_309831409.1">
    <property type="nucleotide sequence ID" value="NZ_JAVIZX010000001.1"/>
</dbReference>
<accession>A0ABU1IIT5</accession>
<keyword evidence="2" id="KW-1185">Reference proteome</keyword>
<name>A0ABU1IIT5_9BURK</name>
<dbReference type="Proteomes" id="UP001267710">
    <property type="component" value="Unassembled WGS sequence"/>
</dbReference>
<gene>
    <name evidence="1" type="ORF">QE399_003878</name>
</gene>
<evidence type="ECO:0000313" key="1">
    <source>
        <dbReference type="EMBL" id="MDR6216189.1"/>
    </source>
</evidence>
<dbReference type="EMBL" id="JAVIZX010000001">
    <property type="protein sequence ID" value="MDR6216189.1"/>
    <property type="molecule type" value="Genomic_DNA"/>
</dbReference>
<organism evidence="1 2">
    <name type="scientific">Paracidovorax wautersii</name>
    <dbReference type="NCBI Taxonomy" id="1177982"/>
    <lineage>
        <taxon>Bacteria</taxon>
        <taxon>Pseudomonadati</taxon>
        <taxon>Pseudomonadota</taxon>
        <taxon>Betaproteobacteria</taxon>
        <taxon>Burkholderiales</taxon>
        <taxon>Comamonadaceae</taxon>
        <taxon>Paracidovorax</taxon>
    </lineage>
</organism>
<comment type="caution">
    <text evidence="1">The sequence shown here is derived from an EMBL/GenBank/DDBJ whole genome shotgun (WGS) entry which is preliminary data.</text>
</comment>
<protein>
    <submittedName>
        <fullName evidence="1">Uncharacterized protein</fullName>
    </submittedName>
</protein>